<evidence type="ECO:0000256" key="1">
    <source>
        <dbReference type="SAM" id="SignalP"/>
    </source>
</evidence>
<dbReference type="Proteomes" id="UP000219612">
    <property type="component" value="Unassembled WGS sequence"/>
</dbReference>
<protein>
    <recommendedName>
        <fullName evidence="4">Ricin B lectin domain-containing protein</fullName>
    </recommendedName>
</protein>
<feature type="signal peptide" evidence="1">
    <location>
        <begin position="1"/>
        <end position="31"/>
    </location>
</feature>
<dbReference type="OrthoDB" id="9857217at2"/>
<gene>
    <name evidence="2" type="ORF">SAMN05421748_11954</name>
</gene>
<keyword evidence="1" id="KW-0732">Signal</keyword>
<accession>A0A285JGK9</accession>
<keyword evidence="3" id="KW-1185">Reference proteome</keyword>
<feature type="chain" id="PRO_5013057947" description="Ricin B lectin domain-containing protein" evidence="1">
    <location>
        <begin position="32"/>
        <end position="217"/>
    </location>
</feature>
<evidence type="ECO:0000313" key="2">
    <source>
        <dbReference type="EMBL" id="SNY58281.1"/>
    </source>
</evidence>
<evidence type="ECO:0000313" key="3">
    <source>
        <dbReference type="Proteomes" id="UP000219612"/>
    </source>
</evidence>
<sequence>MKRFLKAGRLLVAGALAAVCASLGLAAPAQAAIPGVGWYMLVNDYYDGGSGHDDGVKWCLSTNADQSPAGSGTHKVYLAKCNVSTPAQWWYLRTASGFDTNRKLVNYQNFGGEVWELSSNSTTPSGWAANTYPGYTAQQSSAAGHIWSAIEYTEPYKFRFQNLHSGSMLSASHNNPYSGGVFKVYTAGWQIPVPPAHLWRFWQPAGRPSCSPCGALA</sequence>
<dbReference type="AlphaFoldDB" id="A0A285JGK9"/>
<name>A0A285JGK9_9ACTN</name>
<dbReference type="RefSeq" id="WP_097325303.1">
    <property type="nucleotide sequence ID" value="NZ_OBDY01000019.1"/>
</dbReference>
<dbReference type="EMBL" id="OBDY01000019">
    <property type="protein sequence ID" value="SNY58281.1"/>
    <property type="molecule type" value="Genomic_DNA"/>
</dbReference>
<organism evidence="2 3">
    <name type="scientific">Paractinoplanes atraurantiacus</name>
    <dbReference type="NCBI Taxonomy" id="1036182"/>
    <lineage>
        <taxon>Bacteria</taxon>
        <taxon>Bacillati</taxon>
        <taxon>Actinomycetota</taxon>
        <taxon>Actinomycetes</taxon>
        <taxon>Micromonosporales</taxon>
        <taxon>Micromonosporaceae</taxon>
        <taxon>Paractinoplanes</taxon>
    </lineage>
</organism>
<evidence type="ECO:0008006" key="4">
    <source>
        <dbReference type="Google" id="ProtNLM"/>
    </source>
</evidence>
<reference evidence="3" key="1">
    <citation type="submission" date="2017-09" db="EMBL/GenBank/DDBJ databases">
        <authorList>
            <person name="Varghese N."/>
            <person name="Submissions S."/>
        </authorList>
    </citation>
    <scope>NUCLEOTIDE SEQUENCE [LARGE SCALE GENOMIC DNA]</scope>
    <source>
        <strain evidence="3">CGMCC 4.6857</strain>
    </source>
</reference>
<dbReference type="Gene3D" id="2.80.10.50">
    <property type="match status" value="1"/>
</dbReference>
<proteinExistence type="predicted"/>